<reference evidence="1 2" key="1">
    <citation type="journal article" date="2015" name="Genome Biol. Evol.">
        <title>Phylogenomic analyses indicate that early fungi evolved digesting cell walls of algal ancestors of land plants.</title>
        <authorList>
            <person name="Chang Y."/>
            <person name="Wang S."/>
            <person name="Sekimoto S."/>
            <person name="Aerts A.L."/>
            <person name="Choi C."/>
            <person name="Clum A."/>
            <person name="LaButti K.M."/>
            <person name="Lindquist E.A."/>
            <person name="Yee Ngan C."/>
            <person name="Ohm R.A."/>
            <person name="Salamov A.A."/>
            <person name="Grigoriev I.V."/>
            <person name="Spatafora J.W."/>
            <person name="Berbee M.L."/>
        </authorList>
    </citation>
    <scope>NUCLEOTIDE SEQUENCE [LARGE SCALE GENOMIC DNA]</scope>
    <source>
        <strain evidence="1 2">NRRL 28638</strain>
    </source>
</reference>
<accession>A0A137NSI1</accession>
<dbReference type="InterPro" id="IPR032675">
    <property type="entry name" value="LRR_dom_sf"/>
</dbReference>
<protein>
    <recommendedName>
        <fullName evidence="3">RNI-like protein</fullName>
    </recommendedName>
</protein>
<evidence type="ECO:0000313" key="1">
    <source>
        <dbReference type="EMBL" id="KXN65729.1"/>
    </source>
</evidence>
<gene>
    <name evidence="1" type="ORF">CONCODRAFT_12605</name>
</gene>
<dbReference type="EMBL" id="KQ964825">
    <property type="protein sequence ID" value="KXN65729.1"/>
    <property type="molecule type" value="Genomic_DNA"/>
</dbReference>
<organism evidence="1 2">
    <name type="scientific">Conidiobolus coronatus (strain ATCC 28846 / CBS 209.66 / NRRL 28638)</name>
    <name type="common">Delacroixia coronata</name>
    <dbReference type="NCBI Taxonomy" id="796925"/>
    <lineage>
        <taxon>Eukaryota</taxon>
        <taxon>Fungi</taxon>
        <taxon>Fungi incertae sedis</taxon>
        <taxon>Zoopagomycota</taxon>
        <taxon>Entomophthoromycotina</taxon>
        <taxon>Entomophthoromycetes</taxon>
        <taxon>Entomophthorales</taxon>
        <taxon>Ancylistaceae</taxon>
        <taxon>Conidiobolus</taxon>
    </lineage>
</organism>
<keyword evidence="2" id="KW-1185">Reference proteome</keyword>
<dbReference type="Proteomes" id="UP000070444">
    <property type="component" value="Unassembled WGS sequence"/>
</dbReference>
<name>A0A137NSI1_CONC2</name>
<feature type="non-terminal residue" evidence="1">
    <location>
        <position position="157"/>
    </location>
</feature>
<dbReference type="AlphaFoldDB" id="A0A137NSI1"/>
<evidence type="ECO:0000313" key="2">
    <source>
        <dbReference type="Proteomes" id="UP000070444"/>
    </source>
</evidence>
<dbReference type="Gene3D" id="3.80.10.10">
    <property type="entry name" value="Ribonuclease Inhibitor"/>
    <property type="match status" value="1"/>
</dbReference>
<evidence type="ECO:0008006" key="3">
    <source>
        <dbReference type="Google" id="ProtNLM"/>
    </source>
</evidence>
<sequence length="157" mass="18400">MRLVRGFEIVNKIYDEKVLRSTMIDAEVELCISNNAKFAPFVQQINYYVELESQKAIEFFQTFRFITNLGISSVEMDQDHFLGMIEPLTQLKNLYLNYIHLKNSINSLAIEAVQLPLTLRKLSIDYISLTGDLDLFIQSINSHKNLEEFHYRNYIEP</sequence>
<proteinExistence type="predicted"/>
<dbReference type="SUPFAM" id="SSF52047">
    <property type="entry name" value="RNI-like"/>
    <property type="match status" value="1"/>
</dbReference>